<dbReference type="GO" id="GO:0016209">
    <property type="term" value="F:antioxidant activity"/>
    <property type="evidence" value="ECO:0007669"/>
    <property type="project" value="InterPro"/>
</dbReference>
<evidence type="ECO:0000313" key="5">
    <source>
        <dbReference type="Proteomes" id="UP000284531"/>
    </source>
</evidence>
<keyword evidence="2" id="KW-0732">Signal</keyword>
<name>A0A419X3S4_9BACT</name>
<feature type="signal peptide" evidence="2">
    <location>
        <begin position="1"/>
        <end position="21"/>
    </location>
</feature>
<dbReference type="PROSITE" id="PS51352">
    <property type="entry name" value="THIOREDOXIN_2"/>
    <property type="match status" value="1"/>
</dbReference>
<dbReference type="Proteomes" id="UP000284531">
    <property type="component" value="Unassembled WGS sequence"/>
</dbReference>
<dbReference type="CDD" id="cd02966">
    <property type="entry name" value="TlpA_like_family"/>
    <property type="match status" value="1"/>
</dbReference>
<evidence type="ECO:0000256" key="1">
    <source>
        <dbReference type="ARBA" id="ARBA00023284"/>
    </source>
</evidence>
<accession>A0A419X3S4</accession>
<dbReference type="EMBL" id="RAPQ01000009">
    <property type="protein sequence ID" value="RKE02259.1"/>
    <property type="molecule type" value="Genomic_DNA"/>
</dbReference>
<feature type="chain" id="PRO_5019280843" evidence="2">
    <location>
        <begin position="22"/>
        <end position="271"/>
    </location>
</feature>
<keyword evidence="5" id="KW-1185">Reference proteome</keyword>
<dbReference type="AlphaFoldDB" id="A0A419X3S4"/>
<evidence type="ECO:0000256" key="2">
    <source>
        <dbReference type="SAM" id="SignalP"/>
    </source>
</evidence>
<evidence type="ECO:0000313" key="4">
    <source>
        <dbReference type="EMBL" id="RKE02259.1"/>
    </source>
</evidence>
<feature type="domain" description="Thioredoxin" evidence="3">
    <location>
        <begin position="127"/>
        <end position="271"/>
    </location>
</feature>
<dbReference type="Gene3D" id="3.40.30.10">
    <property type="entry name" value="Glutaredoxin"/>
    <property type="match status" value="1"/>
</dbReference>
<dbReference type="PANTHER" id="PTHR42852:SF13">
    <property type="entry name" value="PROTEIN DIPZ"/>
    <property type="match status" value="1"/>
</dbReference>
<dbReference type="Pfam" id="PF00578">
    <property type="entry name" value="AhpC-TSA"/>
    <property type="match status" value="1"/>
</dbReference>
<dbReference type="InterPro" id="IPR000866">
    <property type="entry name" value="AhpC/TSA"/>
</dbReference>
<dbReference type="RefSeq" id="WP_120240143.1">
    <property type="nucleotide sequence ID" value="NZ_RAPQ01000009.1"/>
</dbReference>
<dbReference type="OrthoDB" id="9794348at2"/>
<dbReference type="GO" id="GO:0016491">
    <property type="term" value="F:oxidoreductase activity"/>
    <property type="evidence" value="ECO:0007669"/>
    <property type="project" value="InterPro"/>
</dbReference>
<gene>
    <name evidence="4" type="ORF">BXY64_2347</name>
</gene>
<dbReference type="SUPFAM" id="SSF52833">
    <property type="entry name" value="Thioredoxin-like"/>
    <property type="match status" value="1"/>
</dbReference>
<dbReference type="InterPro" id="IPR036249">
    <property type="entry name" value="Thioredoxin-like_sf"/>
</dbReference>
<sequence length="271" mass="31126">MKFKITILLILSFLTVFGTFAQQKKVIKPETIYIVDNEIVSLEFVKKLNTSHIKEMKMGVSGKEKEALIKKYGESIEDNQIIVFVMKTEKEIKNTNDSKTITPEEAAEINRKNAEERAKKIKESTLVNSGDMSKDFSLEMLDGSKVKLSDFKGKVVLINFWATWCAPCMKELYEFPERIIEPFADKDFVLLAISRGEKEDVVRKKMDKLKSRGVEFNAGLDPKEEIYKLYATNLIPRNFLIDQNGKVVYTSVGYSDEKLNELVNKIEELLK</sequence>
<keyword evidence="1" id="KW-0676">Redox-active center</keyword>
<dbReference type="PROSITE" id="PS00194">
    <property type="entry name" value="THIOREDOXIN_1"/>
    <property type="match status" value="1"/>
</dbReference>
<dbReference type="InterPro" id="IPR050553">
    <property type="entry name" value="Thioredoxin_ResA/DsbE_sf"/>
</dbReference>
<evidence type="ECO:0000259" key="3">
    <source>
        <dbReference type="PROSITE" id="PS51352"/>
    </source>
</evidence>
<comment type="caution">
    <text evidence="4">The sequence shown here is derived from an EMBL/GenBank/DDBJ whole genome shotgun (WGS) entry which is preliminary data.</text>
</comment>
<dbReference type="PANTHER" id="PTHR42852">
    <property type="entry name" value="THIOL:DISULFIDE INTERCHANGE PROTEIN DSBE"/>
    <property type="match status" value="1"/>
</dbReference>
<protein>
    <submittedName>
        <fullName evidence="4">Peroxiredoxin</fullName>
    </submittedName>
</protein>
<dbReference type="InterPro" id="IPR013766">
    <property type="entry name" value="Thioredoxin_domain"/>
</dbReference>
<reference evidence="4 5" key="1">
    <citation type="submission" date="2018-09" db="EMBL/GenBank/DDBJ databases">
        <title>Genomic Encyclopedia of Archaeal and Bacterial Type Strains, Phase II (KMG-II): from individual species to whole genera.</title>
        <authorList>
            <person name="Goeker M."/>
        </authorList>
    </citation>
    <scope>NUCLEOTIDE SEQUENCE [LARGE SCALE GENOMIC DNA]</scope>
    <source>
        <strain evidence="4 5">DSM 21950</strain>
    </source>
</reference>
<dbReference type="InterPro" id="IPR017937">
    <property type="entry name" value="Thioredoxin_CS"/>
</dbReference>
<proteinExistence type="predicted"/>
<organism evidence="4 5">
    <name type="scientific">Marinifilum flexuosum</name>
    <dbReference type="NCBI Taxonomy" id="1117708"/>
    <lineage>
        <taxon>Bacteria</taxon>
        <taxon>Pseudomonadati</taxon>
        <taxon>Bacteroidota</taxon>
        <taxon>Bacteroidia</taxon>
        <taxon>Marinilabiliales</taxon>
        <taxon>Marinifilaceae</taxon>
    </lineage>
</organism>